<keyword evidence="15" id="KW-1185">Reference proteome</keyword>
<gene>
    <name evidence="14" type="ORF">EXN66_Car019890</name>
</gene>
<evidence type="ECO:0000313" key="14">
    <source>
        <dbReference type="EMBL" id="KAF3704201.1"/>
    </source>
</evidence>
<evidence type="ECO:0000256" key="2">
    <source>
        <dbReference type="ARBA" id="ARBA00016335"/>
    </source>
</evidence>
<evidence type="ECO:0000256" key="4">
    <source>
        <dbReference type="ARBA" id="ARBA00022692"/>
    </source>
</evidence>
<dbReference type="GO" id="GO:0008495">
    <property type="term" value="F:protoheme IX farnesyltransferase activity"/>
    <property type="evidence" value="ECO:0007669"/>
    <property type="project" value="UniProtKB-EC"/>
</dbReference>
<dbReference type="InterPro" id="IPR016315">
    <property type="entry name" value="Protohaem_IX_farnesylTrfase_mt"/>
</dbReference>
<keyword evidence="5" id="KW-0809">Transit peptide</keyword>
<proteinExistence type="inferred from homology"/>
<feature type="transmembrane region" description="Helical" evidence="13">
    <location>
        <begin position="393"/>
        <end position="413"/>
    </location>
</feature>
<dbReference type="NCBIfam" id="TIGR01473">
    <property type="entry name" value="cyoE_ctaB"/>
    <property type="match status" value="1"/>
</dbReference>
<name>A0A6G1QNF0_CHAAH</name>
<dbReference type="HAMAP" id="MF_00154">
    <property type="entry name" value="CyoE_CtaB"/>
    <property type="match status" value="1"/>
</dbReference>
<keyword evidence="9 12" id="KW-0472">Membrane</keyword>
<dbReference type="Pfam" id="PF01040">
    <property type="entry name" value="UbiA"/>
    <property type="match status" value="1"/>
</dbReference>
<keyword evidence="7 12" id="KW-0496">Mitochondrion</keyword>
<dbReference type="AlphaFoldDB" id="A0A6G1QNF0"/>
<keyword evidence="4 13" id="KW-0812">Transmembrane</keyword>
<keyword evidence="8 12" id="KW-0350">Heme biosynthesis</keyword>
<protein>
    <recommendedName>
        <fullName evidence="2 12">Protoheme IX farnesyltransferase, mitochondrial</fullName>
        <ecNumber evidence="12">2.5.1.-</ecNumber>
    </recommendedName>
    <alternativeName>
        <fullName evidence="10 12">Heme O synthase</fullName>
    </alternativeName>
</protein>
<evidence type="ECO:0000256" key="1">
    <source>
        <dbReference type="ARBA" id="ARBA00004225"/>
    </source>
</evidence>
<sequence>MYKTPCSRLSGLVGLGVKQKLVQNVPIRCNQTARSLIQLHGRAPSNWLTYQHLNFLKRQYVTKNTSELHQRAILKQASVQTIVDERDDSVERQVERIPTIDPAVAYPETQLEISPLKPSTEDVAIQKDSVSSAVVTSDVTPNIEVNKERGSCLERQWKQSKVDVGDLPEIYAKLAKIKLTALVVATAAAGYAMAPVPFDPVIFFVSSLGTGLASCSANSINQYIEVPFDSNMNRTKNRPLVRGQISPLHAVSFALACGVPGVALLTLAVNPLTGFLGALNIFLYTCCYTPLKRLSITNTWVGAVVGAIPPVMGWTAATGCLEPGALLLGGFLYSWQFPHFNALSWNLREDYSRGGYRMMSVTHPGMCKRVALRHSLGLIGLSTLAPMLDVTTWTFPIISLPINLYITYLAFRFYHKAERSSARKLFFCSLWHLPMLLLLALTCKKRHSDQEDASQLPASSPLTLPS</sequence>
<dbReference type="PIRSF" id="PIRSF001773">
    <property type="entry name" value="COX10"/>
    <property type="match status" value="1"/>
</dbReference>
<evidence type="ECO:0000256" key="8">
    <source>
        <dbReference type="ARBA" id="ARBA00023133"/>
    </source>
</evidence>
<dbReference type="GO" id="GO:0017004">
    <property type="term" value="P:cytochrome complex assembly"/>
    <property type="evidence" value="ECO:0007669"/>
    <property type="project" value="UniProtKB-ARBA"/>
</dbReference>
<feature type="transmembrane region" description="Helical" evidence="13">
    <location>
        <begin position="179"/>
        <end position="196"/>
    </location>
</feature>
<dbReference type="CDD" id="cd13957">
    <property type="entry name" value="PT_UbiA_Cox10"/>
    <property type="match status" value="1"/>
</dbReference>
<evidence type="ECO:0000256" key="5">
    <source>
        <dbReference type="ARBA" id="ARBA00022946"/>
    </source>
</evidence>
<dbReference type="FunFam" id="1.10.357.140:FF:000004">
    <property type="entry name" value="Protoheme IX farnesyltransferase, mitochondrial"/>
    <property type="match status" value="1"/>
</dbReference>
<keyword evidence="3 12" id="KW-0808">Transferase</keyword>
<evidence type="ECO:0000256" key="6">
    <source>
        <dbReference type="ARBA" id="ARBA00022989"/>
    </source>
</evidence>
<dbReference type="PROSITE" id="PS00943">
    <property type="entry name" value="UBIA"/>
    <property type="match status" value="1"/>
</dbReference>
<dbReference type="Proteomes" id="UP000503349">
    <property type="component" value="Chromosome 20"/>
</dbReference>
<evidence type="ECO:0000256" key="11">
    <source>
        <dbReference type="ARBA" id="ARBA00047690"/>
    </source>
</evidence>
<comment type="similarity">
    <text evidence="12">Belongs to the ubiA prenyltransferase family.</text>
</comment>
<dbReference type="OrthoDB" id="5211at2759"/>
<evidence type="ECO:0000256" key="12">
    <source>
        <dbReference type="PIRNR" id="PIRNR001773"/>
    </source>
</evidence>
<dbReference type="Gene3D" id="1.10.357.140">
    <property type="entry name" value="UbiA prenyltransferase"/>
    <property type="match status" value="1"/>
</dbReference>
<dbReference type="EC" id="2.5.1.-" evidence="12"/>
<evidence type="ECO:0000256" key="7">
    <source>
        <dbReference type="ARBA" id="ARBA00023128"/>
    </source>
</evidence>
<evidence type="ECO:0000256" key="13">
    <source>
        <dbReference type="SAM" id="Phobius"/>
    </source>
</evidence>
<dbReference type="PANTHER" id="PTHR43448:SF2">
    <property type="entry name" value="PROTOHEME IX FARNESYLTRANSFERASE, MITOCHONDRIAL"/>
    <property type="match status" value="1"/>
</dbReference>
<comment type="catalytic activity">
    <reaction evidence="11">
        <text>heme b + (2E,6E)-farnesyl diphosphate + H2O = Fe(II)-heme o + diphosphate</text>
        <dbReference type="Rhea" id="RHEA:28070"/>
        <dbReference type="ChEBI" id="CHEBI:15377"/>
        <dbReference type="ChEBI" id="CHEBI:33019"/>
        <dbReference type="ChEBI" id="CHEBI:60344"/>
        <dbReference type="ChEBI" id="CHEBI:60530"/>
        <dbReference type="ChEBI" id="CHEBI:175763"/>
        <dbReference type="EC" id="2.5.1.141"/>
    </reaction>
</comment>
<feature type="transmembrane region" description="Helical" evidence="13">
    <location>
        <begin position="425"/>
        <end position="442"/>
    </location>
</feature>
<accession>A0A6G1QNF0</accession>
<evidence type="ECO:0000313" key="15">
    <source>
        <dbReference type="Proteomes" id="UP000503349"/>
    </source>
</evidence>
<evidence type="ECO:0000256" key="10">
    <source>
        <dbReference type="ARBA" id="ARBA00030253"/>
    </source>
</evidence>
<dbReference type="InterPro" id="IPR006369">
    <property type="entry name" value="Protohaem_IX_farnesylTrfase"/>
</dbReference>
<dbReference type="EMBL" id="CM015731">
    <property type="protein sequence ID" value="KAF3704201.1"/>
    <property type="molecule type" value="Genomic_DNA"/>
</dbReference>
<dbReference type="GO" id="GO:0031966">
    <property type="term" value="C:mitochondrial membrane"/>
    <property type="evidence" value="ECO:0007669"/>
    <property type="project" value="UniProtKB-SubCell"/>
</dbReference>
<comment type="subcellular location">
    <subcellularLocation>
        <location evidence="1">Mitochondrion membrane</location>
        <topology evidence="1">Multi-pass membrane protein</topology>
    </subcellularLocation>
</comment>
<dbReference type="GO" id="GO:0006784">
    <property type="term" value="P:heme A biosynthetic process"/>
    <property type="evidence" value="ECO:0007669"/>
    <property type="project" value="TreeGrafter"/>
</dbReference>
<dbReference type="InterPro" id="IPR000537">
    <property type="entry name" value="UbiA_prenyltransferase"/>
</dbReference>
<organism evidence="14 15">
    <name type="scientific">Channa argus</name>
    <name type="common">Northern snakehead</name>
    <name type="synonym">Ophicephalus argus</name>
    <dbReference type="NCBI Taxonomy" id="215402"/>
    <lineage>
        <taxon>Eukaryota</taxon>
        <taxon>Metazoa</taxon>
        <taxon>Chordata</taxon>
        <taxon>Craniata</taxon>
        <taxon>Vertebrata</taxon>
        <taxon>Euteleostomi</taxon>
        <taxon>Actinopterygii</taxon>
        <taxon>Neopterygii</taxon>
        <taxon>Teleostei</taxon>
        <taxon>Neoteleostei</taxon>
        <taxon>Acanthomorphata</taxon>
        <taxon>Anabantaria</taxon>
        <taxon>Anabantiformes</taxon>
        <taxon>Channoidei</taxon>
        <taxon>Channidae</taxon>
        <taxon>Channa</taxon>
    </lineage>
</organism>
<reference evidence="15" key="2">
    <citation type="submission" date="2019-02" db="EMBL/GenBank/DDBJ databases">
        <title>Opniocepnalus argus Var Kimnra genome.</title>
        <authorList>
            <person name="Zhou C."/>
            <person name="Xiao S."/>
        </authorList>
    </citation>
    <scope>NUCLEOTIDE SEQUENCE [LARGE SCALE GENOMIC DNA]</scope>
</reference>
<feature type="transmembrane region" description="Helical" evidence="13">
    <location>
        <begin position="272"/>
        <end position="291"/>
    </location>
</feature>
<dbReference type="InterPro" id="IPR044878">
    <property type="entry name" value="UbiA_sf"/>
</dbReference>
<reference evidence="14 15" key="1">
    <citation type="submission" date="2019-02" db="EMBL/GenBank/DDBJ databases">
        <title>Opniocepnalus argus genome.</title>
        <authorList>
            <person name="Zhou C."/>
            <person name="Xiao S."/>
        </authorList>
    </citation>
    <scope>NUCLEOTIDE SEQUENCE [LARGE SCALE GENOMIC DNA]</scope>
    <source>
        <strain evidence="14">OARG1902GOOAL</strain>
        <tissue evidence="14">Muscle</tissue>
    </source>
</reference>
<comment type="function">
    <text evidence="12">Converts protoheme IX and farnesyl diphosphate to heme O.</text>
</comment>
<keyword evidence="6 13" id="KW-1133">Transmembrane helix</keyword>
<evidence type="ECO:0000256" key="3">
    <source>
        <dbReference type="ARBA" id="ARBA00022679"/>
    </source>
</evidence>
<dbReference type="InterPro" id="IPR030470">
    <property type="entry name" value="UbiA_prenylTrfase_CS"/>
</dbReference>
<dbReference type="PANTHER" id="PTHR43448">
    <property type="entry name" value="PROTOHEME IX FARNESYLTRANSFERASE, MITOCHONDRIAL"/>
    <property type="match status" value="1"/>
</dbReference>
<evidence type="ECO:0000256" key="9">
    <source>
        <dbReference type="ARBA" id="ARBA00023136"/>
    </source>
</evidence>